<keyword evidence="3" id="KW-1185">Reference proteome</keyword>
<feature type="region of interest" description="Disordered" evidence="1">
    <location>
        <begin position="1"/>
        <end position="106"/>
    </location>
</feature>
<evidence type="ECO:0000256" key="1">
    <source>
        <dbReference type="SAM" id="MobiDB-lite"/>
    </source>
</evidence>
<dbReference type="AlphaFoldDB" id="A0AAV0JNM3"/>
<sequence length="151" mass="15225">MGHARRPGDSGPGGVGPGELGAGPVVGGGAGRSGQLLGPAGSVGNPADHTGDRVPVNRVRGAPAEHGEGPGEEEVPRRRVRPARLLQGPEEVRGVQAQGDQERPAGVAGVRRVLRAAVGVPGDRPAGELGDSLGGSVAQEHRRCSYPLQLN</sequence>
<feature type="compositionally biased region" description="Gly residues" evidence="1">
    <location>
        <begin position="10"/>
        <end position="32"/>
    </location>
</feature>
<proteinExistence type="predicted"/>
<accession>A0AAV0JNM3</accession>
<reference evidence="2" key="1">
    <citation type="submission" date="2022-08" db="EMBL/GenBank/DDBJ databases">
        <authorList>
            <person name="Gutierrez-Valencia J."/>
        </authorList>
    </citation>
    <scope>NUCLEOTIDE SEQUENCE</scope>
</reference>
<organism evidence="2 3">
    <name type="scientific">Linum tenue</name>
    <dbReference type="NCBI Taxonomy" id="586396"/>
    <lineage>
        <taxon>Eukaryota</taxon>
        <taxon>Viridiplantae</taxon>
        <taxon>Streptophyta</taxon>
        <taxon>Embryophyta</taxon>
        <taxon>Tracheophyta</taxon>
        <taxon>Spermatophyta</taxon>
        <taxon>Magnoliopsida</taxon>
        <taxon>eudicotyledons</taxon>
        <taxon>Gunneridae</taxon>
        <taxon>Pentapetalae</taxon>
        <taxon>rosids</taxon>
        <taxon>fabids</taxon>
        <taxon>Malpighiales</taxon>
        <taxon>Linaceae</taxon>
        <taxon>Linum</taxon>
    </lineage>
</organism>
<feature type="compositionally biased region" description="Basic and acidic residues" evidence="1">
    <location>
        <begin position="63"/>
        <end position="77"/>
    </location>
</feature>
<gene>
    <name evidence="2" type="ORF">LITE_LOCUS14833</name>
</gene>
<name>A0AAV0JNM3_9ROSI</name>
<protein>
    <submittedName>
        <fullName evidence="2">Uncharacterized protein</fullName>
    </submittedName>
</protein>
<evidence type="ECO:0000313" key="3">
    <source>
        <dbReference type="Proteomes" id="UP001154282"/>
    </source>
</evidence>
<dbReference type="Proteomes" id="UP001154282">
    <property type="component" value="Unassembled WGS sequence"/>
</dbReference>
<evidence type="ECO:0000313" key="2">
    <source>
        <dbReference type="EMBL" id="CAI0410595.1"/>
    </source>
</evidence>
<comment type="caution">
    <text evidence="2">The sequence shown here is derived from an EMBL/GenBank/DDBJ whole genome shotgun (WGS) entry which is preliminary data.</text>
</comment>
<dbReference type="EMBL" id="CAMGYJ010000005">
    <property type="protein sequence ID" value="CAI0410595.1"/>
    <property type="molecule type" value="Genomic_DNA"/>
</dbReference>